<accession>A0ABC8TUX9</accession>
<proteinExistence type="predicted"/>
<dbReference type="AlphaFoldDB" id="A0ABC8TUX9"/>
<reference evidence="1 2" key="1">
    <citation type="submission" date="2024-02" db="EMBL/GenBank/DDBJ databases">
        <authorList>
            <person name="Vignale AGUSTIN F."/>
            <person name="Sosa J E."/>
            <person name="Modenutti C."/>
        </authorList>
    </citation>
    <scope>NUCLEOTIDE SEQUENCE [LARGE SCALE GENOMIC DNA]</scope>
</reference>
<gene>
    <name evidence="1" type="ORF">ILEXP_LOCUS42361</name>
</gene>
<name>A0ABC8TUX9_9AQUA</name>
<evidence type="ECO:0000313" key="2">
    <source>
        <dbReference type="Proteomes" id="UP001642360"/>
    </source>
</evidence>
<dbReference type="EMBL" id="CAUOFW020006046">
    <property type="protein sequence ID" value="CAK9172692.1"/>
    <property type="molecule type" value="Genomic_DNA"/>
</dbReference>
<protein>
    <submittedName>
        <fullName evidence="1">Uncharacterized protein</fullName>
    </submittedName>
</protein>
<keyword evidence="2" id="KW-1185">Reference proteome</keyword>
<sequence>MKTNPNVGLEEIREHLEMVWLLLGIKQTGGDKLFVAINSSESVGAMKITETSPATEASHAQKRDHSIYISNKLVKTVALEA</sequence>
<comment type="caution">
    <text evidence="1">The sequence shown here is derived from an EMBL/GenBank/DDBJ whole genome shotgun (WGS) entry which is preliminary data.</text>
</comment>
<evidence type="ECO:0000313" key="1">
    <source>
        <dbReference type="EMBL" id="CAK9172692.1"/>
    </source>
</evidence>
<organism evidence="1 2">
    <name type="scientific">Ilex paraguariensis</name>
    <name type="common">yerba mate</name>
    <dbReference type="NCBI Taxonomy" id="185542"/>
    <lineage>
        <taxon>Eukaryota</taxon>
        <taxon>Viridiplantae</taxon>
        <taxon>Streptophyta</taxon>
        <taxon>Embryophyta</taxon>
        <taxon>Tracheophyta</taxon>
        <taxon>Spermatophyta</taxon>
        <taxon>Magnoliopsida</taxon>
        <taxon>eudicotyledons</taxon>
        <taxon>Gunneridae</taxon>
        <taxon>Pentapetalae</taxon>
        <taxon>asterids</taxon>
        <taxon>campanulids</taxon>
        <taxon>Aquifoliales</taxon>
        <taxon>Aquifoliaceae</taxon>
        <taxon>Ilex</taxon>
    </lineage>
</organism>
<dbReference type="Proteomes" id="UP001642360">
    <property type="component" value="Unassembled WGS sequence"/>
</dbReference>